<organism evidence="3 4">
    <name type="scientific">Christensenella tenuis</name>
    <dbReference type="NCBI Taxonomy" id="2763033"/>
    <lineage>
        <taxon>Bacteria</taxon>
        <taxon>Bacillati</taxon>
        <taxon>Bacillota</taxon>
        <taxon>Clostridia</taxon>
        <taxon>Christensenellales</taxon>
        <taxon>Christensenellaceae</taxon>
        <taxon>Christensenella</taxon>
    </lineage>
</organism>
<feature type="transmembrane region" description="Helical" evidence="1">
    <location>
        <begin position="192"/>
        <end position="211"/>
    </location>
</feature>
<feature type="transmembrane region" description="Helical" evidence="1">
    <location>
        <begin position="241"/>
        <end position="262"/>
    </location>
</feature>
<evidence type="ECO:0000313" key="3">
    <source>
        <dbReference type="EMBL" id="MBC5648346.1"/>
    </source>
</evidence>
<evidence type="ECO:0000259" key="2">
    <source>
        <dbReference type="Pfam" id="PF02517"/>
    </source>
</evidence>
<dbReference type="GO" id="GO:0008237">
    <property type="term" value="F:metallopeptidase activity"/>
    <property type="evidence" value="ECO:0007669"/>
    <property type="project" value="UniProtKB-KW"/>
</dbReference>
<dbReference type="InterPro" id="IPR003675">
    <property type="entry name" value="Rce1/LyrA-like_dom"/>
</dbReference>
<name>A0ABR7EF25_9FIRM</name>
<evidence type="ECO:0000313" key="4">
    <source>
        <dbReference type="Proteomes" id="UP000606889"/>
    </source>
</evidence>
<comment type="caution">
    <text evidence="3">The sequence shown here is derived from an EMBL/GenBank/DDBJ whole genome shotgun (WGS) entry which is preliminary data.</text>
</comment>
<feature type="transmembrane region" description="Helical" evidence="1">
    <location>
        <begin position="57"/>
        <end position="78"/>
    </location>
</feature>
<dbReference type="RefSeq" id="WP_186857855.1">
    <property type="nucleotide sequence ID" value="NZ_JACOON010000004.1"/>
</dbReference>
<dbReference type="InterPro" id="IPR052710">
    <property type="entry name" value="CAAX_protease"/>
</dbReference>
<keyword evidence="3" id="KW-0645">Protease</keyword>
<reference evidence="3 4" key="1">
    <citation type="submission" date="2020-08" db="EMBL/GenBank/DDBJ databases">
        <title>Genome public.</title>
        <authorList>
            <person name="Liu C."/>
            <person name="Sun Q."/>
        </authorList>
    </citation>
    <scope>NUCLEOTIDE SEQUENCE [LARGE SCALE GENOMIC DNA]</scope>
    <source>
        <strain evidence="3 4">NSJ-35</strain>
    </source>
</reference>
<dbReference type="Proteomes" id="UP000606889">
    <property type="component" value="Unassembled WGS sequence"/>
</dbReference>
<keyword evidence="3" id="KW-0482">Metalloprotease</keyword>
<feature type="transmembrane region" description="Helical" evidence="1">
    <location>
        <begin position="216"/>
        <end position="235"/>
    </location>
</feature>
<dbReference type="EMBL" id="JACOON010000004">
    <property type="protein sequence ID" value="MBC5648346.1"/>
    <property type="molecule type" value="Genomic_DNA"/>
</dbReference>
<evidence type="ECO:0000256" key="1">
    <source>
        <dbReference type="SAM" id="Phobius"/>
    </source>
</evidence>
<keyword evidence="3" id="KW-0378">Hydrolase</keyword>
<keyword evidence="1" id="KW-1133">Transmembrane helix</keyword>
<feature type="transmembrane region" description="Helical" evidence="1">
    <location>
        <begin position="12"/>
        <end position="37"/>
    </location>
</feature>
<proteinExistence type="predicted"/>
<feature type="transmembrane region" description="Helical" evidence="1">
    <location>
        <begin position="90"/>
        <end position="111"/>
    </location>
</feature>
<keyword evidence="4" id="KW-1185">Reference proteome</keyword>
<gene>
    <name evidence="3" type="ORF">H8S18_08355</name>
</gene>
<keyword evidence="1" id="KW-0472">Membrane</keyword>
<sequence>MEQTRGERRSLFHYPVLFAIVVAVGVALICIFLSSFIANLAVPEEGMEDYRSYINTYAYRIVRIVIAFLIIVIMKLVSRRTYQFGFRKESFGTSLALASIAFAFVAFPNIIHPLLYDGILPPGTELFPIILGGIAPGFYEEVLFRGLIFQNMMNQWAGNKNYILKSVLISGLMFGLIHLLNLRHGLSLLDSTLIQVVNTAGVGVFFCAVYARTRNLWGPVIIHTLADISAGLIYSEAALGIWEAVILLGSGVAYLLIGLYLIRSKKRKEIAALWEHTSKADSFSGKTGKNPVSY</sequence>
<protein>
    <submittedName>
        <fullName evidence="3">CPBP family intramembrane metalloprotease</fullName>
    </submittedName>
</protein>
<feature type="transmembrane region" description="Helical" evidence="1">
    <location>
        <begin position="162"/>
        <end position="180"/>
    </location>
</feature>
<dbReference type="PANTHER" id="PTHR36435:SF1">
    <property type="entry name" value="CAAX AMINO TERMINAL PROTEASE FAMILY PROTEIN"/>
    <property type="match status" value="1"/>
</dbReference>
<dbReference type="PANTHER" id="PTHR36435">
    <property type="entry name" value="SLR1288 PROTEIN"/>
    <property type="match status" value="1"/>
</dbReference>
<dbReference type="Pfam" id="PF02517">
    <property type="entry name" value="Rce1-like"/>
    <property type="match status" value="1"/>
</dbReference>
<keyword evidence="1" id="KW-0812">Transmembrane</keyword>
<accession>A0ABR7EF25</accession>
<feature type="transmembrane region" description="Helical" evidence="1">
    <location>
        <begin position="126"/>
        <end position="150"/>
    </location>
</feature>
<feature type="domain" description="CAAX prenyl protease 2/Lysostaphin resistance protein A-like" evidence="2">
    <location>
        <begin position="125"/>
        <end position="228"/>
    </location>
</feature>